<evidence type="ECO:0000313" key="4">
    <source>
        <dbReference type="Proteomes" id="UP000274429"/>
    </source>
</evidence>
<comment type="caution">
    <text evidence="1">Lacks conserved residue(s) required for the propagation of feature annotation.</text>
</comment>
<gene>
    <name evidence="3" type="ORF">TTAC_LOCUS10194</name>
</gene>
<dbReference type="InterPro" id="IPR052970">
    <property type="entry name" value="Inner_ear_hair_cell_LOXHD"/>
</dbReference>
<reference evidence="3 4" key="2">
    <citation type="submission" date="2018-11" db="EMBL/GenBank/DDBJ databases">
        <authorList>
            <consortium name="Pathogen Informatics"/>
        </authorList>
    </citation>
    <scope>NUCLEOTIDE SEQUENCE [LARGE SCALE GENOMIC DNA]</scope>
</reference>
<dbReference type="AlphaFoldDB" id="A0A0R3X9I4"/>
<evidence type="ECO:0000259" key="2">
    <source>
        <dbReference type="PROSITE" id="PS50095"/>
    </source>
</evidence>
<dbReference type="InterPro" id="IPR036392">
    <property type="entry name" value="PLAT/LH2_dom_sf"/>
</dbReference>
<proteinExistence type="predicted"/>
<dbReference type="SUPFAM" id="SSF49723">
    <property type="entry name" value="Lipase/lipooxygenase domain (PLAT/LH2 domain)"/>
    <property type="match status" value="2"/>
</dbReference>
<dbReference type="EMBL" id="UYWX01021414">
    <property type="protein sequence ID" value="VDM35174.1"/>
    <property type="molecule type" value="Genomic_DNA"/>
</dbReference>
<dbReference type="InterPro" id="IPR001024">
    <property type="entry name" value="PLAT/LH2_dom"/>
</dbReference>
<reference evidence="5" key="1">
    <citation type="submission" date="2017-02" db="UniProtKB">
        <authorList>
            <consortium name="WormBaseParasite"/>
        </authorList>
    </citation>
    <scope>IDENTIFICATION</scope>
</reference>
<evidence type="ECO:0000256" key="1">
    <source>
        <dbReference type="PROSITE-ProRule" id="PRU00152"/>
    </source>
</evidence>
<dbReference type="Gene3D" id="2.60.60.20">
    <property type="entry name" value="PLAT/LH2 domain"/>
    <property type="match status" value="2"/>
</dbReference>
<accession>A0A0R3X9I4</accession>
<dbReference type="Proteomes" id="UP000274429">
    <property type="component" value="Unassembled WGS sequence"/>
</dbReference>
<protein>
    <submittedName>
        <fullName evidence="5">PLAT domain-containing protein</fullName>
    </submittedName>
</protein>
<dbReference type="OrthoDB" id="6282999at2759"/>
<feature type="domain" description="PLAT" evidence="2">
    <location>
        <begin position="9"/>
        <end position="179"/>
    </location>
</feature>
<dbReference type="WBParaSite" id="TTAC_0001020901-mRNA-1">
    <property type="protein sequence ID" value="TTAC_0001020901-mRNA-1"/>
    <property type="gene ID" value="TTAC_0001020901"/>
</dbReference>
<dbReference type="PANTHER" id="PTHR45901:SF7">
    <property type="entry name" value="OXYGEN-REGULATED PROTEIN 1"/>
    <property type="match status" value="1"/>
</dbReference>
<keyword evidence="4" id="KW-1185">Reference proteome</keyword>
<dbReference type="STRING" id="6205.A0A0R3X9I4"/>
<organism evidence="5">
    <name type="scientific">Hydatigena taeniaeformis</name>
    <name type="common">Feline tapeworm</name>
    <name type="synonym">Taenia taeniaeformis</name>
    <dbReference type="NCBI Taxonomy" id="6205"/>
    <lineage>
        <taxon>Eukaryota</taxon>
        <taxon>Metazoa</taxon>
        <taxon>Spiralia</taxon>
        <taxon>Lophotrochozoa</taxon>
        <taxon>Platyhelminthes</taxon>
        <taxon>Cestoda</taxon>
        <taxon>Eucestoda</taxon>
        <taxon>Cyclophyllidea</taxon>
        <taxon>Taeniidae</taxon>
        <taxon>Hydatigera</taxon>
    </lineage>
</organism>
<evidence type="ECO:0000313" key="5">
    <source>
        <dbReference type="WBParaSite" id="TTAC_0001020901-mRNA-1"/>
    </source>
</evidence>
<name>A0A0R3X9I4_HYDTA</name>
<sequence>MRGSLVGGDHWHVRLTTGRRDAKFRAEYTSPCTANVFLTVQGTKNTVSDLLLSMYQSGVTNGVTSPSTKASKNRTTRPLFSPGQTDEFVVNLGDIGDIVKVRLSHDNTGDYPELLISHMRMTRLPATHASGKSGRPRDGIASSVSSHSLADPNFADLTFFFSSWLSKNIGDGQVIREVASRGSLSLVLQEQQRVRQEALKRPQRNVSVTPSIEASKGVVDEMLQLPGKHFYSLVVRFIPNLWNAGTVGEVMVFLVGQFGDSGPRHLWNWQSAKRRPFQRDQVDDFKIQCVTLGQLSSIKVWLESPLKKTPETWCLEWIQVIEEDASTTSISPSTSVIVRQPPVLFYGDQWLYSEPMANDLQMVPIVLPVDRIFGPNGESDYAFPEKIAKLFALASKPWLHLMVAEDGCLCVGGRLNYQFATNPQFTSIIKSTSESSGPMGFLIRPHLGGFVQLESVLSRDSVEQLSRFRVSPSDGSVCIDETANHEETLLMPFVKVFYATAYLHSQLLKLL</sequence>
<dbReference type="PROSITE" id="PS50095">
    <property type="entry name" value="PLAT"/>
    <property type="match status" value="2"/>
</dbReference>
<dbReference type="PANTHER" id="PTHR45901">
    <property type="entry name" value="PROTEIN CBG12474"/>
    <property type="match status" value="1"/>
</dbReference>
<evidence type="ECO:0000313" key="3">
    <source>
        <dbReference type="EMBL" id="VDM35174.1"/>
    </source>
</evidence>
<feature type="domain" description="PLAT" evidence="2">
    <location>
        <begin position="229"/>
        <end position="365"/>
    </location>
</feature>
<dbReference type="Pfam" id="PF01477">
    <property type="entry name" value="PLAT"/>
    <property type="match status" value="1"/>
</dbReference>